<dbReference type="PANTHER" id="PTHR11941:SF45">
    <property type="entry name" value="ENOYL-COA DELTA ISOMERASE 1, MITOCHONDRIAL"/>
    <property type="match status" value="1"/>
</dbReference>
<comment type="caution">
    <text evidence="1">The sequence shown here is derived from an EMBL/GenBank/DDBJ whole genome shotgun (WGS) entry which is preliminary data.</text>
</comment>
<dbReference type="CDD" id="cd06558">
    <property type="entry name" value="crotonase-like"/>
    <property type="match status" value="1"/>
</dbReference>
<organism evidence="1 2">
    <name type="scientific">Smittium culicis</name>
    <dbReference type="NCBI Taxonomy" id="133412"/>
    <lineage>
        <taxon>Eukaryota</taxon>
        <taxon>Fungi</taxon>
        <taxon>Fungi incertae sedis</taxon>
        <taxon>Zoopagomycota</taxon>
        <taxon>Kickxellomycotina</taxon>
        <taxon>Harpellomycetes</taxon>
        <taxon>Harpellales</taxon>
        <taxon>Legeriomycetaceae</taxon>
        <taxon>Smittium</taxon>
    </lineage>
</organism>
<dbReference type="GO" id="GO:0005739">
    <property type="term" value="C:mitochondrion"/>
    <property type="evidence" value="ECO:0007669"/>
    <property type="project" value="TreeGrafter"/>
</dbReference>
<dbReference type="OrthoDB" id="410701at2759"/>
<dbReference type="EMBL" id="LSSM01000994">
    <property type="protein sequence ID" value="OMJ27487.1"/>
    <property type="molecule type" value="Genomic_DNA"/>
</dbReference>
<proteinExistence type="predicted"/>
<dbReference type="Pfam" id="PF00378">
    <property type="entry name" value="ECH_1"/>
    <property type="match status" value="1"/>
</dbReference>
<sequence length="295" mass="32779">MSLPLRHSVRTGEVFASTKLNILSARGIIDLSYKKIEASSSSTESENGRRIAIISFNNPPANTFSLEQISEFQKIFKAVEADVSTRGVILTSSLNNMFTAGVDLSTFSRDKEYLLEFWTAISSIFRQIYSSRLLTISAINGHCLALGVVFALACQDRFMVEGNYKIGLNETQVGLPLPAWLIEVLKLIVGNRLAEKYASDGVVISVQEALKSGLIDRSFGSQTELVQQSIKYLQQRCAVPEYSQTKTISVSRKDYLQVFDSKLNVAEFVDEIMKPETQARINAAIKSLSNRKKSI</sequence>
<dbReference type="Gene3D" id="3.90.226.10">
    <property type="entry name" value="2-enoyl-CoA Hydratase, Chain A, domain 1"/>
    <property type="match status" value="1"/>
</dbReference>
<evidence type="ECO:0000313" key="1">
    <source>
        <dbReference type="EMBL" id="OMJ27487.1"/>
    </source>
</evidence>
<dbReference type="InterPro" id="IPR001753">
    <property type="entry name" value="Enoyl-CoA_hydra/iso"/>
</dbReference>
<dbReference type="Proteomes" id="UP000187429">
    <property type="component" value="Unassembled WGS sequence"/>
</dbReference>
<keyword evidence="1" id="KW-0413">Isomerase</keyword>
<dbReference type="GO" id="GO:0006635">
    <property type="term" value="P:fatty acid beta-oxidation"/>
    <property type="evidence" value="ECO:0007669"/>
    <property type="project" value="TreeGrafter"/>
</dbReference>
<dbReference type="PANTHER" id="PTHR11941">
    <property type="entry name" value="ENOYL-COA HYDRATASE-RELATED"/>
    <property type="match status" value="1"/>
</dbReference>
<keyword evidence="2" id="KW-1185">Reference proteome</keyword>
<reference evidence="2" key="1">
    <citation type="submission" date="2017-01" db="EMBL/GenBank/DDBJ databases">
        <authorList>
            <person name="Wang Y."/>
            <person name="White M."/>
            <person name="Kvist S."/>
            <person name="Moncalvo J.-M."/>
        </authorList>
    </citation>
    <scope>NUCLEOTIDE SEQUENCE [LARGE SCALE GENOMIC DNA]</scope>
    <source>
        <strain evidence="2">ID-206-W2</strain>
    </source>
</reference>
<evidence type="ECO:0000313" key="2">
    <source>
        <dbReference type="Proteomes" id="UP000187429"/>
    </source>
</evidence>
<name>A0A1R1YKN4_9FUNG</name>
<gene>
    <name evidence="1" type="ORF">AYI69_g3074</name>
</gene>
<protein>
    <submittedName>
        <fullName evidence="1">Enoyl-CoA delta isomerase 1, mitochondrial</fullName>
    </submittedName>
</protein>
<dbReference type="AlphaFoldDB" id="A0A1R1YKN4"/>
<dbReference type="InterPro" id="IPR029045">
    <property type="entry name" value="ClpP/crotonase-like_dom_sf"/>
</dbReference>
<dbReference type="GO" id="GO:0016853">
    <property type="term" value="F:isomerase activity"/>
    <property type="evidence" value="ECO:0007669"/>
    <property type="project" value="UniProtKB-KW"/>
</dbReference>
<dbReference type="SUPFAM" id="SSF52096">
    <property type="entry name" value="ClpP/crotonase"/>
    <property type="match status" value="1"/>
</dbReference>
<accession>A0A1R1YKN4</accession>